<name>A0A1J7CQV5_FLAJO</name>
<evidence type="ECO:0008006" key="5">
    <source>
        <dbReference type="Google" id="ProtNLM"/>
    </source>
</evidence>
<dbReference type="EMBL" id="MLFK01000001">
    <property type="protein sequence ID" value="OIV43948.1"/>
    <property type="molecule type" value="Genomic_DNA"/>
</dbReference>
<evidence type="ECO:0000256" key="1">
    <source>
        <dbReference type="SAM" id="MobiDB-lite"/>
    </source>
</evidence>
<feature type="compositionally biased region" description="Low complexity" evidence="1">
    <location>
        <begin position="105"/>
        <end position="129"/>
    </location>
</feature>
<dbReference type="RefSeq" id="WP_071634951.1">
    <property type="nucleotide sequence ID" value="NZ_MLFK01000001.1"/>
</dbReference>
<feature type="transmembrane region" description="Helical" evidence="2">
    <location>
        <begin position="41"/>
        <end position="61"/>
    </location>
</feature>
<sequence>MKKQKIEDIFSSMEDFSSVPPPELWGQIEEKLNEPKKKKKVILWWSAAACLLLGLMLPSVLHFSSSSKQINTIHNNSLKNNTIVQDEKKNTPENNDLNKGISKENTITNQSTNNNQISSSEETTNQSNNYLNQNPETAAQTNSENNTSNGSFETKKNSKNSLNNSAVAEKSSDPAAKENSFNAVSKNPVSNDKKAGLNQAVAQKSFNQDKENNAFNSASKASLFGNKNGKLNPSVEKSFTPNKTNSFTTASKSQLADVERKKADKALAEKTFNGGKQNNFNNASKNQLSNSIFENVSSSKNNNNIAFTALNPALNGNQNTVNSNKEKQYITKTTTEKSIANVQKENVKNNSSFTNVNVLSKKDSAQLAELQNLEKGITTPAEDKKKKEDKLLSKNEKWALQLFAGVANSENYRNNKTLGNVNDSKQSNSYGVKTQYKINKKWAVASGFKINELGQSVANVSYFNVKSSALFTPVDYFAQSASMPQIASDADYVLVSNNAKESLKSDNVQSGNLDQNLRYLEMPLEVSYSIFSRNKTNINLNTGAFVGKLISNNVALDGNSIGENVNAKDYVYGSTLSSTIQYRVYKKTNVFVEPAVNYYVNPLNSQSFNQFQWGLNFGLNVNF</sequence>
<evidence type="ECO:0000256" key="2">
    <source>
        <dbReference type="SAM" id="Phobius"/>
    </source>
</evidence>
<keyword evidence="4" id="KW-1185">Reference proteome</keyword>
<feature type="compositionally biased region" description="Polar residues" evidence="1">
    <location>
        <begin position="130"/>
        <end position="152"/>
    </location>
</feature>
<proteinExistence type="predicted"/>
<comment type="caution">
    <text evidence="3">The sequence shown here is derived from an EMBL/GenBank/DDBJ whole genome shotgun (WGS) entry which is preliminary data.</text>
</comment>
<feature type="region of interest" description="Disordered" evidence="1">
    <location>
        <begin position="237"/>
        <end position="256"/>
    </location>
</feature>
<organism evidence="3 4">
    <name type="scientific">Flavobacterium johnsoniae</name>
    <name type="common">Cytophaga johnsonae</name>
    <dbReference type="NCBI Taxonomy" id="986"/>
    <lineage>
        <taxon>Bacteria</taxon>
        <taxon>Pseudomonadati</taxon>
        <taxon>Bacteroidota</taxon>
        <taxon>Flavobacteriia</taxon>
        <taxon>Flavobacteriales</taxon>
        <taxon>Flavobacteriaceae</taxon>
        <taxon>Flavobacterium</taxon>
    </lineage>
</organism>
<feature type="region of interest" description="Disordered" evidence="1">
    <location>
        <begin position="81"/>
        <end position="192"/>
    </location>
</feature>
<gene>
    <name evidence="3" type="ORF">BKM63_01740</name>
</gene>
<dbReference type="OrthoDB" id="1113942at2"/>
<reference evidence="3 4" key="1">
    <citation type="submission" date="2016-10" db="EMBL/GenBank/DDBJ databases">
        <title>Draft Genome Sequence of Rhizobacteria Flavobacterium johnsoniae CI04.</title>
        <authorList>
            <person name="Bravo J.I."/>
            <person name="Lozano G.L."/>
            <person name="Handelsman J."/>
        </authorList>
    </citation>
    <scope>NUCLEOTIDE SEQUENCE [LARGE SCALE GENOMIC DNA]</scope>
    <source>
        <strain evidence="3 4">CI04</strain>
    </source>
</reference>
<protein>
    <recommendedName>
        <fullName evidence="5">Outer membrane protein beta-barrel domain-containing protein</fullName>
    </recommendedName>
</protein>
<evidence type="ECO:0000313" key="4">
    <source>
        <dbReference type="Proteomes" id="UP000182826"/>
    </source>
</evidence>
<feature type="compositionally biased region" description="Polar residues" evidence="1">
    <location>
        <begin position="237"/>
        <end position="254"/>
    </location>
</feature>
<keyword evidence="2" id="KW-0472">Membrane</keyword>
<evidence type="ECO:0000313" key="3">
    <source>
        <dbReference type="EMBL" id="OIV43948.1"/>
    </source>
</evidence>
<dbReference type="AlphaFoldDB" id="A0A1J7CQV5"/>
<accession>A0A1J7CQV5</accession>
<feature type="compositionally biased region" description="Polar residues" evidence="1">
    <location>
        <begin position="179"/>
        <end position="190"/>
    </location>
</feature>
<keyword evidence="2" id="KW-1133">Transmembrane helix</keyword>
<dbReference type="Proteomes" id="UP000182826">
    <property type="component" value="Unassembled WGS sequence"/>
</dbReference>
<keyword evidence="2" id="KW-0812">Transmembrane</keyword>